<feature type="binding site" evidence="6">
    <location>
        <begin position="16"/>
        <end position="18"/>
    </location>
    <ligand>
        <name>FMN</name>
        <dbReference type="ChEBI" id="CHEBI:58210"/>
    </ligand>
</feature>
<evidence type="ECO:0000259" key="7">
    <source>
        <dbReference type="Pfam" id="PF02525"/>
    </source>
</evidence>
<keyword evidence="3 6" id="KW-0560">Oxidoreductase</keyword>
<organism evidence="8 9">
    <name type="scientific">Amycolatopsis rhabdoformis</name>
    <dbReference type="NCBI Taxonomy" id="1448059"/>
    <lineage>
        <taxon>Bacteria</taxon>
        <taxon>Bacillati</taxon>
        <taxon>Actinomycetota</taxon>
        <taxon>Actinomycetes</taxon>
        <taxon>Pseudonocardiales</taxon>
        <taxon>Pseudonocardiaceae</taxon>
        <taxon>Amycolatopsis</taxon>
    </lineage>
</organism>
<evidence type="ECO:0000256" key="5">
    <source>
        <dbReference type="ARBA" id="ARBA00048542"/>
    </source>
</evidence>
<protein>
    <recommendedName>
        <fullName evidence="6">FMN dependent NADH:quinone oxidoreductase</fullName>
        <ecNumber evidence="6">1.6.5.-</ecNumber>
    </recommendedName>
    <alternativeName>
        <fullName evidence="6">Azo-dye reductase</fullName>
    </alternativeName>
    <alternativeName>
        <fullName evidence="6">FMN-dependent NADH-azo compound oxidoreductase</fullName>
    </alternativeName>
    <alternativeName>
        <fullName evidence="6">FMN-dependent NADH-azoreductase</fullName>
        <ecNumber evidence="6">1.7.1.17</ecNumber>
    </alternativeName>
</protein>
<dbReference type="InterPro" id="IPR050104">
    <property type="entry name" value="FMN-dep_NADH:Q_OxRdtase_AzoR1"/>
</dbReference>
<evidence type="ECO:0000256" key="2">
    <source>
        <dbReference type="ARBA" id="ARBA00022643"/>
    </source>
</evidence>
<comment type="similarity">
    <text evidence="6">Belongs to the azoreductase type 1 family.</text>
</comment>
<dbReference type="RefSeq" id="WP_326837322.1">
    <property type="nucleotide sequence ID" value="NZ_CP142149.1"/>
</dbReference>
<keyword evidence="1 6" id="KW-0285">Flavoprotein</keyword>
<dbReference type="Proteomes" id="UP001330812">
    <property type="component" value="Chromosome"/>
</dbReference>
<comment type="subunit">
    <text evidence="6">Homodimer.</text>
</comment>
<dbReference type="EMBL" id="CP142149">
    <property type="protein sequence ID" value="WSE34514.1"/>
    <property type="molecule type" value="Genomic_DNA"/>
</dbReference>
<evidence type="ECO:0000313" key="9">
    <source>
        <dbReference type="Proteomes" id="UP001330812"/>
    </source>
</evidence>
<comment type="function">
    <text evidence="6">Quinone reductase that provides resistance to thiol-specific stress caused by electrophilic quinones.</text>
</comment>
<sequence>MTTVLHISASPRGAASDSGALASAFLESYQDTNPDVVVKTLDLWDGSLPAFGPTGASAKLTVFAGGTPEGEQARVWAQAQALADQFTAADAYVFSIPMWNSGVPYVFKQWVDIITQPGMVFGFDPAAGYSGLVHGKKAATIYTSGVYSEGVPIQFGADFHSTYVKDWLRFVGVTDVTELRFQPTILTGTPDQDRDAALVAARDAGKAF</sequence>
<evidence type="ECO:0000256" key="6">
    <source>
        <dbReference type="HAMAP-Rule" id="MF_01216"/>
    </source>
</evidence>
<feature type="binding site" evidence="6">
    <location>
        <position position="10"/>
    </location>
    <ligand>
        <name>FMN</name>
        <dbReference type="ChEBI" id="CHEBI:58210"/>
    </ligand>
</feature>
<gene>
    <name evidence="6" type="primary">azoR</name>
    <name evidence="8" type="ORF">VSH64_20915</name>
</gene>
<dbReference type="InterPro" id="IPR023048">
    <property type="entry name" value="NADH:quinone_OxRdtase_FMN_depd"/>
</dbReference>
<dbReference type="InterPro" id="IPR029039">
    <property type="entry name" value="Flavoprotein-like_sf"/>
</dbReference>
<evidence type="ECO:0000256" key="3">
    <source>
        <dbReference type="ARBA" id="ARBA00023002"/>
    </source>
</evidence>
<dbReference type="PANTHER" id="PTHR43741:SF4">
    <property type="entry name" value="FMN-DEPENDENT NADH:QUINONE OXIDOREDUCTASE"/>
    <property type="match status" value="1"/>
</dbReference>
<dbReference type="PANTHER" id="PTHR43741">
    <property type="entry name" value="FMN-DEPENDENT NADH-AZOREDUCTASE 1"/>
    <property type="match status" value="1"/>
</dbReference>
<feature type="domain" description="Flavodoxin-like fold" evidence="7">
    <location>
        <begin position="3"/>
        <end position="201"/>
    </location>
</feature>
<dbReference type="Pfam" id="PF02525">
    <property type="entry name" value="Flavodoxin_2"/>
    <property type="match status" value="1"/>
</dbReference>
<evidence type="ECO:0000313" key="8">
    <source>
        <dbReference type="EMBL" id="WSE34514.1"/>
    </source>
</evidence>
<comment type="cofactor">
    <cofactor evidence="6">
        <name>FMN</name>
        <dbReference type="ChEBI" id="CHEBI:58210"/>
    </cofactor>
    <text evidence="6">Binds 1 FMN per subunit.</text>
</comment>
<comment type="catalytic activity">
    <reaction evidence="5">
        <text>N,N-dimethyl-1,4-phenylenediamine + anthranilate + 2 NAD(+) = 2-(4-dimethylaminophenyl)diazenylbenzoate + 2 NADH + 2 H(+)</text>
        <dbReference type="Rhea" id="RHEA:55872"/>
        <dbReference type="ChEBI" id="CHEBI:15378"/>
        <dbReference type="ChEBI" id="CHEBI:15783"/>
        <dbReference type="ChEBI" id="CHEBI:16567"/>
        <dbReference type="ChEBI" id="CHEBI:57540"/>
        <dbReference type="ChEBI" id="CHEBI:57945"/>
        <dbReference type="ChEBI" id="CHEBI:71579"/>
        <dbReference type="EC" id="1.7.1.17"/>
    </reaction>
    <physiologicalReaction direction="right-to-left" evidence="5">
        <dbReference type="Rhea" id="RHEA:55874"/>
    </physiologicalReaction>
</comment>
<dbReference type="EC" id="1.7.1.17" evidence="6"/>
<evidence type="ECO:0000256" key="4">
    <source>
        <dbReference type="ARBA" id="ARBA00023027"/>
    </source>
</evidence>
<reference evidence="8 9" key="1">
    <citation type="journal article" date="2015" name="Int. J. Syst. Evol. Microbiol.">
        <title>Amycolatopsis rhabdoformis sp. nov., an actinomycete isolated from a tropical forest soil.</title>
        <authorList>
            <person name="Souza W.R."/>
            <person name="Silva R.E."/>
            <person name="Goodfellow M."/>
            <person name="Busarakam K."/>
            <person name="Figueiro F.S."/>
            <person name="Ferreira D."/>
            <person name="Rodrigues-Filho E."/>
            <person name="Moraes L.A.B."/>
            <person name="Zucchi T.D."/>
        </authorList>
    </citation>
    <scope>NUCLEOTIDE SEQUENCE [LARGE SCALE GENOMIC DNA]</scope>
    <source>
        <strain evidence="8 9">NCIMB 14900</strain>
    </source>
</reference>
<dbReference type="SUPFAM" id="SSF52218">
    <property type="entry name" value="Flavoproteins"/>
    <property type="match status" value="1"/>
</dbReference>
<dbReference type="InterPro" id="IPR003680">
    <property type="entry name" value="Flavodoxin_fold"/>
</dbReference>
<keyword evidence="4 6" id="KW-0520">NAD</keyword>
<dbReference type="HAMAP" id="MF_01216">
    <property type="entry name" value="Azoreductase_type1"/>
    <property type="match status" value="1"/>
</dbReference>
<dbReference type="Gene3D" id="3.40.50.360">
    <property type="match status" value="1"/>
</dbReference>
<comment type="function">
    <text evidence="6">Also exhibits azoreductase activity. Catalyzes the reductive cleavage of the azo bond in aromatic azo compounds to the corresponding amines.</text>
</comment>
<name>A0ABZ1IJ82_9PSEU</name>
<evidence type="ECO:0000256" key="1">
    <source>
        <dbReference type="ARBA" id="ARBA00022630"/>
    </source>
</evidence>
<accession>A0ABZ1IJ82</accession>
<dbReference type="EC" id="1.6.5.-" evidence="6"/>
<proteinExistence type="inferred from homology"/>
<keyword evidence="2 6" id="KW-0288">FMN</keyword>
<comment type="catalytic activity">
    <reaction evidence="6">
        <text>2 a quinone + NADH + H(+) = 2 a 1,4-benzosemiquinone + NAD(+)</text>
        <dbReference type="Rhea" id="RHEA:65952"/>
        <dbReference type="ChEBI" id="CHEBI:15378"/>
        <dbReference type="ChEBI" id="CHEBI:57540"/>
        <dbReference type="ChEBI" id="CHEBI:57945"/>
        <dbReference type="ChEBI" id="CHEBI:132124"/>
        <dbReference type="ChEBI" id="CHEBI:134225"/>
    </reaction>
</comment>
<keyword evidence="9" id="KW-1185">Reference proteome</keyword>
<comment type="caution">
    <text evidence="6">Lacks conserved residue(s) required for the propagation of feature annotation.</text>
</comment>